<evidence type="ECO:0000313" key="1">
    <source>
        <dbReference type="EMBL" id="GGZ92294.1"/>
    </source>
</evidence>
<organism evidence="1 2">
    <name type="scientific">Streptomyces echinoruber</name>
    <dbReference type="NCBI Taxonomy" id="68898"/>
    <lineage>
        <taxon>Bacteria</taxon>
        <taxon>Bacillati</taxon>
        <taxon>Actinomycetota</taxon>
        <taxon>Actinomycetes</taxon>
        <taxon>Kitasatosporales</taxon>
        <taxon>Streptomycetaceae</taxon>
        <taxon>Streptomyces</taxon>
    </lineage>
</organism>
<protein>
    <submittedName>
        <fullName evidence="1">Uncharacterized protein</fullName>
    </submittedName>
</protein>
<accession>A0A918VEW9</accession>
<name>A0A918VEW9_9ACTN</name>
<dbReference type="AlphaFoldDB" id="A0A918VEW9"/>
<dbReference type="Proteomes" id="UP000623010">
    <property type="component" value="Unassembled WGS sequence"/>
</dbReference>
<reference evidence="1" key="1">
    <citation type="journal article" date="2014" name="Int. J. Syst. Evol. Microbiol.">
        <title>Complete genome sequence of Corynebacterium casei LMG S-19264T (=DSM 44701T), isolated from a smear-ripened cheese.</title>
        <authorList>
            <consortium name="US DOE Joint Genome Institute (JGI-PGF)"/>
            <person name="Walter F."/>
            <person name="Albersmeier A."/>
            <person name="Kalinowski J."/>
            <person name="Ruckert C."/>
        </authorList>
    </citation>
    <scope>NUCLEOTIDE SEQUENCE</scope>
    <source>
        <strain evidence="1">JCM 5016</strain>
    </source>
</reference>
<sequence length="59" mass="6265">MLFEQRPACGQFVEVRGGRRRVPVRAEGVGAQVVRDDQEDLAAGAGAGAAARRRCAGLR</sequence>
<gene>
    <name evidence="1" type="ORF">GCM10010389_33650</name>
</gene>
<evidence type="ECO:0000313" key="2">
    <source>
        <dbReference type="Proteomes" id="UP000623010"/>
    </source>
</evidence>
<proteinExistence type="predicted"/>
<reference evidence="1" key="2">
    <citation type="submission" date="2020-09" db="EMBL/GenBank/DDBJ databases">
        <authorList>
            <person name="Sun Q."/>
            <person name="Ohkuma M."/>
        </authorList>
    </citation>
    <scope>NUCLEOTIDE SEQUENCE</scope>
    <source>
        <strain evidence="1">JCM 5016</strain>
    </source>
</reference>
<keyword evidence="2" id="KW-1185">Reference proteome</keyword>
<comment type="caution">
    <text evidence="1">The sequence shown here is derived from an EMBL/GenBank/DDBJ whole genome shotgun (WGS) entry which is preliminary data.</text>
</comment>
<dbReference type="EMBL" id="BMWH01000012">
    <property type="protein sequence ID" value="GGZ92294.1"/>
    <property type="molecule type" value="Genomic_DNA"/>
</dbReference>